<protein>
    <submittedName>
        <fullName evidence="1">Costunolide synthase protein</fullName>
        <ecNumber evidence="1">1.14.14.150</ecNumber>
    </submittedName>
</protein>
<organism evidence="1 2">
    <name type="scientific">Dioscorea alata</name>
    <name type="common">Purple yam</name>
    <dbReference type="NCBI Taxonomy" id="55571"/>
    <lineage>
        <taxon>Eukaryota</taxon>
        <taxon>Viridiplantae</taxon>
        <taxon>Streptophyta</taxon>
        <taxon>Embryophyta</taxon>
        <taxon>Tracheophyta</taxon>
        <taxon>Spermatophyta</taxon>
        <taxon>Magnoliopsida</taxon>
        <taxon>Liliopsida</taxon>
        <taxon>Dioscoreales</taxon>
        <taxon>Dioscoreaceae</taxon>
        <taxon>Dioscorea</taxon>
    </lineage>
</organism>
<reference evidence="2" key="1">
    <citation type="journal article" date="2022" name="Nat. Commun.">
        <title>Chromosome evolution and the genetic basis of agronomically important traits in greater yam.</title>
        <authorList>
            <person name="Bredeson J.V."/>
            <person name="Lyons J.B."/>
            <person name="Oniyinde I.O."/>
            <person name="Okereke N.R."/>
            <person name="Kolade O."/>
            <person name="Nnabue I."/>
            <person name="Nwadili C.O."/>
            <person name="Hribova E."/>
            <person name="Parker M."/>
            <person name="Nwogha J."/>
            <person name="Shu S."/>
            <person name="Carlson J."/>
            <person name="Kariba R."/>
            <person name="Muthemba S."/>
            <person name="Knop K."/>
            <person name="Barton G.J."/>
            <person name="Sherwood A.V."/>
            <person name="Lopez-Montes A."/>
            <person name="Asiedu R."/>
            <person name="Jamnadass R."/>
            <person name="Muchugi A."/>
            <person name="Goodstein D."/>
            <person name="Egesi C.N."/>
            <person name="Featherston J."/>
            <person name="Asfaw A."/>
            <person name="Simpson G.G."/>
            <person name="Dolezel J."/>
            <person name="Hendre P.S."/>
            <person name="Van Deynze A."/>
            <person name="Kumar P.L."/>
            <person name="Obidiegwu J.E."/>
            <person name="Bhattacharjee R."/>
            <person name="Rokhsar D.S."/>
        </authorList>
    </citation>
    <scope>NUCLEOTIDE SEQUENCE [LARGE SCALE GENOMIC DNA]</scope>
    <source>
        <strain evidence="2">cv. TDa95/00328</strain>
    </source>
</reference>
<proteinExistence type="predicted"/>
<dbReference type="EC" id="1.14.14.150" evidence="1"/>
<dbReference type="Proteomes" id="UP000827976">
    <property type="component" value="Chromosome 14"/>
</dbReference>
<gene>
    <name evidence="1" type="ORF">IHE45_14G074800</name>
</gene>
<comment type="caution">
    <text evidence="1">The sequence shown here is derived from an EMBL/GenBank/DDBJ whole genome shotgun (WGS) entry which is preliminary data.</text>
</comment>
<accession>A0ACB7USN0</accession>
<keyword evidence="1" id="KW-0560">Oxidoreductase</keyword>
<evidence type="ECO:0000313" key="2">
    <source>
        <dbReference type="Proteomes" id="UP000827976"/>
    </source>
</evidence>
<evidence type="ECO:0000313" key="1">
    <source>
        <dbReference type="EMBL" id="KAH7663723.1"/>
    </source>
</evidence>
<name>A0ACB7USN0_DIOAL</name>
<sequence length="513" mass="58753">MIVDELLTPPLTMHAFLLWLVPLCLLLLSIKLVLFSSKRSVKLPPSPWKLPFIGNLHQLGLLPHQSLLKLSKKHGPLMLLKLGQVPTLVVSSSQMAREIMKTHDLIFASRPVLKTANILLYGNHDMAFAPYGEYWRQMRKICVTHLLSMRRVQLFHAAREKEVARLMDKIFSHVSSHPLEALNMSRVLFCFTNDMLCRAILGEFSRDQDGRNEIFMEMIEENILLLSGFNLEDCFPSFGWLIPLLGLDGRAKRNFIKWDSFLNRMIKEHANKKDGNHKDDDFVDVLLSLKNDPDIDIVLDPESIKALLVDMLAAGTDTTYIVLEWSMAELIKNSHIMKKLQDEVRGISSMKLMVNEDELSEMHYLKAVIKEVLRLHPPVPLLLPRESINDCQIEDYKIPSKTRVVINYWAIARDPKLWDKPEEFIPERFLNNPVDFKGQDFEFIPFGSGRRICPGIQFAVSTIELALANLIYRFDWGLSADVVGKIDMNEAPGATARMKKNLNLAPKKAFNVM</sequence>
<dbReference type="EMBL" id="CM037024">
    <property type="protein sequence ID" value="KAH7663723.1"/>
    <property type="molecule type" value="Genomic_DNA"/>
</dbReference>
<keyword evidence="2" id="KW-1185">Reference proteome</keyword>